<protein>
    <submittedName>
        <fullName evidence="2">Uncharacterized protein</fullName>
    </submittedName>
</protein>
<reference evidence="2 3" key="1">
    <citation type="submission" date="2017-03" db="EMBL/GenBank/DDBJ databases">
        <authorList>
            <person name="Afonso C.L."/>
            <person name="Miller P.J."/>
            <person name="Scott M.A."/>
            <person name="Spackman E."/>
            <person name="Goraichik I."/>
            <person name="Dimitrov K.M."/>
            <person name="Suarez D.L."/>
            <person name="Swayne D.E."/>
        </authorList>
    </citation>
    <scope>NUCLEOTIDE SEQUENCE [LARGE SCALE GENOMIC DNA]</scope>
    <source>
        <strain evidence="2 3">CECT 7745</strain>
    </source>
</reference>
<keyword evidence="3" id="KW-1185">Reference proteome</keyword>
<evidence type="ECO:0000313" key="2">
    <source>
        <dbReference type="EMBL" id="SMC13184.1"/>
    </source>
</evidence>
<name>A0A1X7BUD0_9RHOB</name>
<keyword evidence="1" id="KW-0472">Membrane</keyword>
<feature type="transmembrane region" description="Helical" evidence="1">
    <location>
        <begin position="54"/>
        <end position="71"/>
    </location>
</feature>
<organism evidence="2 3">
    <name type="scientific">Roseovarius aestuarii</name>
    <dbReference type="NCBI Taxonomy" id="475083"/>
    <lineage>
        <taxon>Bacteria</taxon>
        <taxon>Pseudomonadati</taxon>
        <taxon>Pseudomonadota</taxon>
        <taxon>Alphaproteobacteria</taxon>
        <taxon>Rhodobacterales</taxon>
        <taxon>Roseobacteraceae</taxon>
        <taxon>Roseovarius</taxon>
    </lineage>
</organism>
<dbReference type="RefSeq" id="WP_139836440.1">
    <property type="nucleotide sequence ID" value="NZ_FWXB01000012.1"/>
</dbReference>
<keyword evidence="1" id="KW-1133">Transmembrane helix</keyword>
<feature type="transmembrane region" description="Helical" evidence="1">
    <location>
        <begin position="83"/>
        <end position="110"/>
    </location>
</feature>
<proteinExistence type="predicted"/>
<dbReference type="EMBL" id="FWXB01000012">
    <property type="protein sequence ID" value="SMC13184.1"/>
    <property type="molecule type" value="Genomic_DNA"/>
</dbReference>
<accession>A0A1X7BUD0</accession>
<keyword evidence="1" id="KW-0812">Transmembrane</keyword>
<evidence type="ECO:0000256" key="1">
    <source>
        <dbReference type="SAM" id="Phobius"/>
    </source>
</evidence>
<dbReference type="AlphaFoldDB" id="A0A1X7BUD0"/>
<evidence type="ECO:0000313" key="3">
    <source>
        <dbReference type="Proteomes" id="UP000193224"/>
    </source>
</evidence>
<sequence>MAQTSFTERLERIEMSRGQPASARLLAGISEEQKKLETKPKAGGGRAGFKPMRFVVGFALMYAGMMVVSRMTEINGWLGHSDIFAPFATPVMAGIAIAIVFLMLFFAFKLQRAAFRVLSEPARLVFASGMVLGFALGFGPAEFSESVMAQLQ</sequence>
<dbReference type="Proteomes" id="UP000193224">
    <property type="component" value="Unassembled WGS sequence"/>
</dbReference>
<gene>
    <name evidence="2" type="ORF">ROA7745_03025</name>
</gene>
<feature type="transmembrane region" description="Helical" evidence="1">
    <location>
        <begin position="122"/>
        <end position="141"/>
    </location>
</feature>